<keyword evidence="1" id="KW-0472">Membrane</keyword>
<gene>
    <name evidence="2" type="ORF">SAMN05216598_0499</name>
</gene>
<dbReference type="GeneID" id="300205547"/>
<dbReference type="Proteomes" id="UP000199524">
    <property type="component" value="Chromosome I"/>
</dbReference>
<dbReference type="EMBL" id="LT629777">
    <property type="protein sequence ID" value="SDS09692.1"/>
    <property type="molecule type" value="Genomic_DNA"/>
</dbReference>
<accession>A0A1H1PEN0</accession>
<evidence type="ECO:0000313" key="2">
    <source>
        <dbReference type="EMBL" id="SDS09692.1"/>
    </source>
</evidence>
<dbReference type="AlphaFoldDB" id="A0A1H1PEN0"/>
<organism evidence="2 3">
    <name type="scientific">Pseudomonas asplenii</name>
    <dbReference type="NCBI Taxonomy" id="53407"/>
    <lineage>
        <taxon>Bacteria</taxon>
        <taxon>Pseudomonadati</taxon>
        <taxon>Pseudomonadota</taxon>
        <taxon>Gammaproteobacteria</taxon>
        <taxon>Pseudomonadales</taxon>
        <taxon>Pseudomonadaceae</taxon>
        <taxon>Pseudomonas</taxon>
    </lineage>
</organism>
<name>A0A1H1PEN0_9PSED</name>
<keyword evidence="1" id="KW-1133">Transmembrane helix</keyword>
<dbReference type="RefSeq" id="WP_090202138.1">
    <property type="nucleotide sequence ID" value="NZ_LT629777.1"/>
</dbReference>
<evidence type="ECO:0000256" key="1">
    <source>
        <dbReference type="SAM" id="Phobius"/>
    </source>
</evidence>
<evidence type="ECO:0000313" key="3">
    <source>
        <dbReference type="Proteomes" id="UP000199524"/>
    </source>
</evidence>
<feature type="transmembrane region" description="Helical" evidence="1">
    <location>
        <begin position="88"/>
        <end position="108"/>
    </location>
</feature>
<proteinExistence type="predicted"/>
<protein>
    <submittedName>
        <fullName evidence="2">Uncharacterized protein</fullName>
    </submittedName>
</protein>
<sequence>MNTLSIFWPGFTTARRIARSPVRFLVAGLEACVDFGRDVSIPGFRWLAALVMFALVFGCGAAAMTWPFAIAGLTYAAHTGQTTSGSAVLGMLYVTAAAYLALLTPQLIKQ</sequence>
<keyword evidence="3" id="KW-1185">Reference proteome</keyword>
<feature type="transmembrane region" description="Helical" evidence="1">
    <location>
        <begin position="46"/>
        <end position="68"/>
    </location>
</feature>
<keyword evidence="1" id="KW-0812">Transmembrane</keyword>
<reference evidence="3" key="1">
    <citation type="submission" date="2016-10" db="EMBL/GenBank/DDBJ databases">
        <authorList>
            <person name="Varghese N."/>
            <person name="Submissions S."/>
        </authorList>
    </citation>
    <scope>NUCLEOTIDE SEQUENCE [LARGE SCALE GENOMIC DNA]</scope>
    <source>
        <strain evidence="3">ATCC 23835</strain>
    </source>
</reference>